<evidence type="ECO:0000256" key="4">
    <source>
        <dbReference type="ARBA" id="ARBA00022552"/>
    </source>
</evidence>
<evidence type="ECO:0000256" key="5">
    <source>
        <dbReference type="ARBA" id="ARBA00022603"/>
    </source>
</evidence>
<dbReference type="Pfam" id="PF03587">
    <property type="entry name" value="EMG1"/>
    <property type="match status" value="1"/>
</dbReference>
<dbReference type="PANTHER" id="PTHR12636:SF5">
    <property type="entry name" value="RIBOSOMAL RNA SMALL SUBUNIT METHYLTRANSFERASE NEP1"/>
    <property type="match status" value="1"/>
</dbReference>
<evidence type="ECO:0000313" key="14">
    <source>
        <dbReference type="Proteomes" id="UP001150062"/>
    </source>
</evidence>
<evidence type="ECO:0000256" key="3">
    <source>
        <dbReference type="ARBA" id="ARBA00022517"/>
    </source>
</evidence>
<proteinExistence type="inferred from homology"/>
<dbReference type="EMBL" id="JAOAOG010000198">
    <property type="protein sequence ID" value="KAJ6240696.1"/>
    <property type="molecule type" value="Genomic_DNA"/>
</dbReference>
<organism evidence="11 13">
    <name type="scientific">Anaeramoeba flamelloides</name>
    <dbReference type="NCBI Taxonomy" id="1746091"/>
    <lineage>
        <taxon>Eukaryota</taxon>
        <taxon>Metamonada</taxon>
        <taxon>Anaeramoebidae</taxon>
        <taxon>Anaeramoeba</taxon>
    </lineage>
</organism>
<evidence type="ECO:0000256" key="1">
    <source>
        <dbReference type="ARBA" id="ARBA00004604"/>
    </source>
</evidence>
<dbReference type="InterPro" id="IPR005304">
    <property type="entry name" value="Rbsml_bgen_MeTrfase_EMG1/NEP1"/>
</dbReference>
<reference evidence="11" key="2">
    <citation type="submission" date="2022-08" db="EMBL/GenBank/DDBJ databases">
        <title>Novel sulphate-reducing endosymbionts in the free-living metamonad Anaeramoeba.</title>
        <authorList>
            <person name="Jerlstrom-Hultqvist J."/>
            <person name="Cepicka I."/>
            <person name="Gallot-Lavallee L."/>
            <person name="Salas-Leiva D."/>
            <person name="Curtis B.A."/>
            <person name="Zahonova K."/>
            <person name="Pipaliya S."/>
            <person name="Dacks J."/>
            <person name="Roger A.J."/>
        </authorList>
    </citation>
    <scope>NUCLEOTIDE SEQUENCE</scope>
    <source>
        <strain evidence="11">Busselton2</strain>
    </source>
</reference>
<evidence type="ECO:0000256" key="6">
    <source>
        <dbReference type="ARBA" id="ARBA00022679"/>
    </source>
</evidence>
<dbReference type="Proteomes" id="UP001150062">
    <property type="component" value="Unassembled WGS sequence"/>
</dbReference>
<evidence type="ECO:0000256" key="9">
    <source>
        <dbReference type="ARBA" id="ARBA00022884"/>
    </source>
</evidence>
<dbReference type="FunFam" id="3.40.1280.10:FF:000003">
    <property type="entry name" value="Ribosomal RNA small subunit methyltransferase"/>
    <property type="match status" value="1"/>
</dbReference>
<dbReference type="Gene3D" id="3.40.1280.10">
    <property type="match status" value="1"/>
</dbReference>
<evidence type="ECO:0000313" key="11">
    <source>
        <dbReference type="EMBL" id="KAJ3437983.1"/>
    </source>
</evidence>
<dbReference type="EMBL" id="JANTQA010000033">
    <property type="protein sequence ID" value="KAJ3437983.1"/>
    <property type="molecule type" value="Genomic_DNA"/>
</dbReference>
<dbReference type="PANTHER" id="PTHR12636">
    <property type="entry name" value="NEP1/MRA1"/>
    <property type="match status" value="1"/>
</dbReference>
<name>A0AAV7Z8B8_9EUKA</name>
<dbReference type="SUPFAM" id="SSF75217">
    <property type="entry name" value="alpha/beta knot"/>
    <property type="match status" value="1"/>
</dbReference>
<keyword evidence="8" id="KW-0699">rRNA-binding</keyword>
<evidence type="ECO:0000256" key="7">
    <source>
        <dbReference type="ARBA" id="ARBA00022691"/>
    </source>
</evidence>
<keyword evidence="14" id="KW-1185">Reference proteome</keyword>
<dbReference type="CDD" id="cd18088">
    <property type="entry name" value="Nep1-like"/>
    <property type="match status" value="1"/>
</dbReference>
<evidence type="ECO:0000256" key="8">
    <source>
        <dbReference type="ARBA" id="ARBA00022730"/>
    </source>
</evidence>
<comment type="caution">
    <text evidence="11">The sequence shown here is derived from an EMBL/GenBank/DDBJ whole genome shotgun (WGS) entry which is preliminary data.</text>
</comment>
<keyword evidence="6" id="KW-0808">Transferase</keyword>
<keyword evidence="10" id="KW-0539">Nucleus</keyword>
<keyword evidence="4" id="KW-0698">rRNA processing</keyword>
<dbReference type="GO" id="GO:0070475">
    <property type="term" value="P:rRNA base methylation"/>
    <property type="evidence" value="ECO:0007669"/>
    <property type="project" value="InterPro"/>
</dbReference>
<keyword evidence="3" id="KW-0690">Ribosome biogenesis</keyword>
<sequence>MNFKKKQKPNQEEEKEDRVIIILQKACLRSIKVKDKYELLNHDDHHRIISQSKEKLSARPDILYQTLITLQDSPLNKAGKLQIYIHTETNVLIQVNPKLHVPRTFHRFKKLMVQLLKNLTIRSTNNSEILLKVIKNPVTKYLPTGCPIIGCSHSSDSLIDLHEFVPKLPKGPIIFILGAMAHGAIDTSYSETTISFSQFPLSASVACGKICFAFENLWEIL</sequence>
<accession>A0AAV7Z8B8</accession>
<evidence type="ECO:0000256" key="10">
    <source>
        <dbReference type="ARBA" id="ARBA00023242"/>
    </source>
</evidence>
<evidence type="ECO:0000256" key="2">
    <source>
        <dbReference type="ARBA" id="ARBA00008115"/>
    </source>
</evidence>
<reference evidence="12" key="1">
    <citation type="submission" date="2022-08" db="EMBL/GenBank/DDBJ databases">
        <title>Novel sulfate-reducing endosymbionts in the free-living metamonad Anaeramoeba.</title>
        <authorList>
            <person name="Jerlstrom-Hultqvist J."/>
            <person name="Cepicka I."/>
            <person name="Gallot-Lavallee L."/>
            <person name="Salas-Leiva D."/>
            <person name="Curtis B.A."/>
            <person name="Zahonova K."/>
            <person name="Pipaliya S."/>
            <person name="Dacks J."/>
            <person name="Roger A.J."/>
        </authorList>
    </citation>
    <scope>NUCLEOTIDE SEQUENCE</scope>
    <source>
        <strain evidence="12">Schooner1</strain>
    </source>
</reference>
<dbReference type="InterPro" id="IPR029028">
    <property type="entry name" value="Alpha/beta_knot_MTases"/>
</dbReference>
<dbReference type="AlphaFoldDB" id="A0AAV7Z8B8"/>
<comment type="subcellular location">
    <subcellularLocation>
        <location evidence="1">Nucleus</location>
        <location evidence="1">Nucleolus</location>
    </subcellularLocation>
</comment>
<protein>
    <submittedName>
        <fullName evidence="11">Nep1/mra1</fullName>
    </submittedName>
</protein>
<dbReference type="GO" id="GO:0032040">
    <property type="term" value="C:small-subunit processome"/>
    <property type="evidence" value="ECO:0007669"/>
    <property type="project" value="TreeGrafter"/>
</dbReference>
<keyword evidence="9" id="KW-0694">RNA-binding</keyword>
<dbReference type="GO" id="GO:0019843">
    <property type="term" value="F:rRNA binding"/>
    <property type="evidence" value="ECO:0007669"/>
    <property type="project" value="UniProtKB-KW"/>
</dbReference>
<comment type="similarity">
    <text evidence="2">Belongs to the class IV-like SAM-binding methyltransferase superfamily. RNA methyltransferase NEP1 family.</text>
</comment>
<keyword evidence="5" id="KW-0489">Methyltransferase</keyword>
<evidence type="ECO:0000313" key="13">
    <source>
        <dbReference type="Proteomes" id="UP001146793"/>
    </source>
</evidence>
<evidence type="ECO:0000313" key="12">
    <source>
        <dbReference type="EMBL" id="KAJ6240696.1"/>
    </source>
</evidence>
<keyword evidence="7" id="KW-0949">S-adenosyl-L-methionine</keyword>
<dbReference type="GO" id="GO:0070037">
    <property type="term" value="F:rRNA (pseudouridine) methyltransferase activity"/>
    <property type="evidence" value="ECO:0007669"/>
    <property type="project" value="InterPro"/>
</dbReference>
<gene>
    <name evidence="11" type="ORF">M0812_17161</name>
    <name evidence="12" type="ORF">M0813_23794</name>
</gene>
<dbReference type="Proteomes" id="UP001146793">
    <property type="component" value="Unassembled WGS sequence"/>
</dbReference>
<dbReference type="InterPro" id="IPR029026">
    <property type="entry name" value="tRNA_m1G_MTases_N"/>
</dbReference>